<evidence type="ECO:0000313" key="2">
    <source>
        <dbReference type="Proteomes" id="UP000683000"/>
    </source>
</evidence>
<dbReference type="AlphaFoldDB" id="A0A8I2YX33"/>
<protein>
    <submittedName>
        <fullName evidence="1">Uncharacterized protein</fullName>
    </submittedName>
</protein>
<name>A0A8I2YX33_9AGAM</name>
<dbReference type="InterPro" id="IPR038765">
    <property type="entry name" value="Papain-like_cys_pep_sf"/>
</dbReference>
<organism evidence="1 2">
    <name type="scientific">Boletus reticuloceps</name>
    <dbReference type="NCBI Taxonomy" id="495285"/>
    <lineage>
        <taxon>Eukaryota</taxon>
        <taxon>Fungi</taxon>
        <taxon>Dikarya</taxon>
        <taxon>Basidiomycota</taxon>
        <taxon>Agaricomycotina</taxon>
        <taxon>Agaricomycetes</taxon>
        <taxon>Agaricomycetidae</taxon>
        <taxon>Boletales</taxon>
        <taxon>Boletineae</taxon>
        <taxon>Boletaceae</taxon>
        <taxon>Boletoideae</taxon>
        <taxon>Boletus</taxon>
    </lineage>
</organism>
<evidence type="ECO:0000313" key="1">
    <source>
        <dbReference type="EMBL" id="KAG6379815.1"/>
    </source>
</evidence>
<reference evidence="1" key="1">
    <citation type="submission" date="2021-03" db="EMBL/GenBank/DDBJ databases">
        <title>Evolutionary innovations through gain and loss of genes in the ectomycorrhizal Boletales.</title>
        <authorList>
            <person name="Wu G."/>
            <person name="Miyauchi S."/>
            <person name="Morin E."/>
            <person name="Yang Z.-L."/>
            <person name="Xu J."/>
            <person name="Martin F.M."/>
        </authorList>
    </citation>
    <scope>NUCLEOTIDE SEQUENCE</scope>
    <source>
        <strain evidence="1">BR01</strain>
    </source>
</reference>
<keyword evidence="2" id="KW-1185">Reference proteome</keyword>
<proteinExistence type="predicted"/>
<comment type="caution">
    <text evidence="1">The sequence shown here is derived from an EMBL/GenBank/DDBJ whole genome shotgun (WGS) entry which is preliminary data.</text>
</comment>
<dbReference type="SUPFAM" id="SSF54001">
    <property type="entry name" value="Cysteine proteinases"/>
    <property type="match status" value="1"/>
</dbReference>
<sequence length="88" mass="10135">MAPGKKLHGMWYKLFGGGHYTLDVLHPNIDDVVDTGPTVKPHEGWIQIDDKLVSDVRLEDVFGTPEWDDRCAYPYLLFYQLTRISVRS</sequence>
<dbReference type="EMBL" id="JAGFBS010000004">
    <property type="protein sequence ID" value="KAG6379815.1"/>
    <property type="molecule type" value="Genomic_DNA"/>
</dbReference>
<gene>
    <name evidence="1" type="ORF">JVT61DRAFT_10362</name>
</gene>
<dbReference type="Proteomes" id="UP000683000">
    <property type="component" value="Unassembled WGS sequence"/>
</dbReference>
<accession>A0A8I2YX33</accession>
<dbReference type="Gene3D" id="3.90.70.10">
    <property type="entry name" value="Cysteine proteinases"/>
    <property type="match status" value="1"/>
</dbReference>
<dbReference type="OrthoDB" id="429671at2759"/>